<dbReference type="InterPro" id="IPR002049">
    <property type="entry name" value="LE_dom"/>
</dbReference>
<organism evidence="1 2">
    <name type="scientific">Bodo saltans</name>
    <name type="common">Flagellated protozoan</name>
    <dbReference type="NCBI Taxonomy" id="75058"/>
    <lineage>
        <taxon>Eukaryota</taxon>
        <taxon>Discoba</taxon>
        <taxon>Euglenozoa</taxon>
        <taxon>Kinetoplastea</taxon>
        <taxon>Metakinetoplastina</taxon>
        <taxon>Eubodonida</taxon>
        <taxon>Bodonidae</taxon>
        <taxon>Bodo</taxon>
    </lineage>
</organism>
<dbReference type="AlphaFoldDB" id="A0A0S4JEK2"/>
<name>A0A0S4JEK2_BODSA</name>
<evidence type="ECO:0000313" key="2">
    <source>
        <dbReference type="Proteomes" id="UP000051952"/>
    </source>
</evidence>
<dbReference type="VEuPathDB" id="TriTrypDB:BSAL_94805"/>
<feature type="non-terminal residue" evidence="1">
    <location>
        <position position="883"/>
    </location>
</feature>
<keyword evidence="2" id="KW-1185">Reference proteome</keyword>
<accession>A0A0S4JEK2</accession>
<dbReference type="Proteomes" id="UP000051952">
    <property type="component" value="Unassembled WGS sequence"/>
</dbReference>
<feature type="non-terminal residue" evidence="1">
    <location>
        <position position="1"/>
    </location>
</feature>
<dbReference type="EMBL" id="CYKH01001392">
    <property type="protein sequence ID" value="CUG86801.1"/>
    <property type="molecule type" value="Genomic_DNA"/>
</dbReference>
<reference evidence="2" key="1">
    <citation type="submission" date="2015-09" db="EMBL/GenBank/DDBJ databases">
        <authorList>
            <consortium name="Pathogen Informatics"/>
        </authorList>
    </citation>
    <scope>NUCLEOTIDE SEQUENCE [LARGE SCALE GENOMIC DNA]</scope>
    <source>
        <strain evidence="2">Lake Konstanz</strain>
    </source>
</reference>
<sequence length="883" mass="90365">ECDRACPCNGRGSCNRYTARCTCFAGNQGPGHYAGSSCSLCATGYIGVSCEIRNTEFSIGGISSLQHLSASEGAAAVASTALSPAVLFRDGAFDILYSCGTSSIAAFSSEGWGNGTLTYLGQVEVSSNGGSLASSPSVASIDVHNDSHIAVRTFITTAPQNVSANQTLQPTTAVLVFHRGAGAFGGGRPVVATSLSSLTFAPTRTGRRTLGQSLSLVTNNTEKFTLAVYDAATNTLAAVAVNTTTDGTAVHLRRPGLGGGNDAAIVTLVEGAATFIGFVNVSDNTDDATASTSHVPFFTAVVVTTQRSMAALSPTASWWFAIYVLDIATGGVLALHRSTDLVGGTVTCNHTSGTVLCPFVTRCLASPKVGFLVCSISVYMKDHSLLVAISLTNLTAGAPLLLEVPEGGNVSAAAFDVLDNCVLLGMAPFAATTPSSVYRVRVLPNGLTLVSQLRFALAGAAYPVVQQVLVNSTSRSLYASLLVAAATSSSASSTASVQHINLFGIWAVDPPVVDRDGGTLVTYIGTGFIASPTPMCVLTDDTGVVAEAPALVSDTNTVYCNATLSLAADSICDMATLNLRYANRTTATTLVTMLRPLSATLLSAMTTLGTAAATVVSARSLQREAVTVTLVGYGFVAGATAAACRHEDMDGRSVYFTAPNATYVNSTLVLCKQPAGIAPTPPGSVLRYSHDGFVYSASSAMFAVVGDFSGVRLSHAGTTSVLVAGGTTAVPALRLETVDRLGNLLGPYDDSILAARCSLASPAVVGDSAGVEHGIVNQTSLRRSTAAGVAVFSDIVLVTPASGSLFIYCYAAANISSIGAVEFTIITGPPSTMMITSPRAAWRTGVLTSLSLDPSPELAVSDSAGNVISDLSQLPATVTLAYT</sequence>
<dbReference type="CDD" id="cd00055">
    <property type="entry name" value="EGF_Lam"/>
    <property type="match status" value="1"/>
</dbReference>
<proteinExistence type="predicted"/>
<gene>
    <name evidence="1" type="ORF">BSAL_94805</name>
</gene>
<protein>
    <submittedName>
        <fullName evidence="1">Uncharacterized protein</fullName>
    </submittedName>
</protein>
<evidence type="ECO:0000313" key="1">
    <source>
        <dbReference type="EMBL" id="CUG86801.1"/>
    </source>
</evidence>